<dbReference type="InterPro" id="IPR001767">
    <property type="entry name" value="Hedgehog_Hint"/>
</dbReference>
<protein>
    <submittedName>
        <fullName evidence="8">Uncharacterized protein LOC106808369</fullName>
    </submittedName>
</protein>
<dbReference type="Proteomes" id="UP000695022">
    <property type="component" value="Unplaced"/>
</dbReference>
<dbReference type="RefSeq" id="XP_014666554.1">
    <property type="nucleotide sequence ID" value="XM_014811068.1"/>
</dbReference>
<evidence type="ECO:0000313" key="8">
    <source>
        <dbReference type="RefSeq" id="XP_014666554.1"/>
    </source>
</evidence>
<dbReference type="InterPro" id="IPR036844">
    <property type="entry name" value="Hint_dom_sf"/>
</dbReference>
<dbReference type="Pfam" id="PF01079">
    <property type="entry name" value="Hint"/>
    <property type="match status" value="1"/>
</dbReference>
<keyword evidence="7" id="KW-1185">Reference proteome</keyword>
<dbReference type="Gene3D" id="2.170.16.10">
    <property type="entry name" value="Hedgehog/Intein (Hint) domain"/>
    <property type="match status" value="1"/>
</dbReference>
<name>A0ABM1E2Y3_PRICU</name>
<dbReference type="InterPro" id="IPR051010">
    <property type="entry name" value="BCAA_transport"/>
</dbReference>
<proteinExistence type="predicted"/>
<evidence type="ECO:0000256" key="2">
    <source>
        <dbReference type="ARBA" id="ARBA00022692"/>
    </source>
</evidence>
<keyword evidence="2" id="KW-0812">Transmembrane</keyword>
<dbReference type="GeneID" id="106808369"/>
<dbReference type="Pfam" id="PF01094">
    <property type="entry name" value="ANF_receptor"/>
    <property type="match status" value="1"/>
</dbReference>
<organism evidence="7 8">
    <name type="scientific">Priapulus caudatus</name>
    <name type="common">Priapulid worm</name>
    <dbReference type="NCBI Taxonomy" id="37621"/>
    <lineage>
        <taxon>Eukaryota</taxon>
        <taxon>Metazoa</taxon>
        <taxon>Ecdysozoa</taxon>
        <taxon>Scalidophora</taxon>
        <taxon>Priapulida</taxon>
        <taxon>Priapulimorpha</taxon>
        <taxon>Priapulimorphida</taxon>
        <taxon>Priapulidae</taxon>
        <taxon>Priapulus</taxon>
    </lineage>
</organism>
<keyword evidence="4" id="KW-0472">Membrane</keyword>
<dbReference type="InterPro" id="IPR028082">
    <property type="entry name" value="Peripla_BP_I"/>
</dbReference>
<dbReference type="CDD" id="cd00081">
    <property type="entry name" value="Hint"/>
    <property type="match status" value="1"/>
</dbReference>
<sequence length="787" mass="84757">MAFLWEWTVRQLPAVIILTRGTVTRTRILTTGTTTSLLRTKLAASSDLTILQIGIVLRNNAYGRKLASVMTLAVDAISDRSRRRSSPYGIEQTTRYFSSPSELTASMAELYAEGIKVFIGFEQSESLARAVEWANVNAPDAVLVSPSATAAAEDFPRGNYVMLGMDTGALVLAMLLKFKELGVDVVVPVASDGVYGRSIINQLQKMTANGLYGITVTAPVLYDGRSSATSVVADIRRELTTINPAGGNNTGIILASKMEAGDIINAAFNDEALSEAIWFGTDSIAFSERIFTANNNLVTSGNRLYSFIYCGNHFANNKAAFLTMRMIRKQTGSTPSYTDALAYDAVILVYEAAGDLLRARSGVEKRAELREQSLVTAGITGSLELDHTFRRNDGEICVAFIPSRKLARELVSSGRSSWVLDGKVEIMSDSIGENTGIRSGYTTQSGSVVHPLNKHDLWPLIKKWGPCLNDTIVIHTIDPITLDDITGVYSMKTLPPDIYIPATYGMTVDMQCTRPSGQAIEAVVTCPGLNDPAAKTVCRMDSSSPRRKRRGNWVATGATCAGAGVGCFGGPIACGAGGIACLGNIIGSVTCFAADSIVLTETADGKTLPKKLSELVVGDRVESVEEDSGALTFSDVYFIAHDDEPDKAGEMLRISFNCSDCVGFIELSAAHLLYKSAATDPKPSDPSPASTVKIGDYLWTRTKDGLVASAVTDIQPSAARVRSPLTLNHHIVVNGVHASVHSHDENAYRILTSWIRAVYYVNSDWSNSAMVKSIVDKSRDMRRLIGA</sequence>
<accession>A0ABM1E2Y3</accession>
<gene>
    <name evidence="8" type="primary">LOC106808369</name>
</gene>
<dbReference type="SUPFAM" id="SSF51294">
    <property type="entry name" value="Hedgehog/intein (Hint) domain"/>
    <property type="match status" value="1"/>
</dbReference>
<dbReference type="SUPFAM" id="SSF53822">
    <property type="entry name" value="Periplasmic binding protein-like I"/>
    <property type="match status" value="1"/>
</dbReference>
<dbReference type="Gene3D" id="3.40.50.2300">
    <property type="match status" value="2"/>
</dbReference>
<evidence type="ECO:0000256" key="3">
    <source>
        <dbReference type="ARBA" id="ARBA00022989"/>
    </source>
</evidence>
<dbReference type="PANTHER" id="PTHR30483">
    <property type="entry name" value="LEUCINE-SPECIFIC-BINDING PROTEIN"/>
    <property type="match status" value="1"/>
</dbReference>
<dbReference type="InterPro" id="IPR001828">
    <property type="entry name" value="ANF_lig-bd_rcpt"/>
</dbReference>
<keyword evidence="3" id="KW-1133">Transmembrane helix</keyword>
<evidence type="ECO:0000259" key="5">
    <source>
        <dbReference type="Pfam" id="PF01079"/>
    </source>
</evidence>
<evidence type="ECO:0000259" key="6">
    <source>
        <dbReference type="Pfam" id="PF01094"/>
    </source>
</evidence>
<reference evidence="8" key="1">
    <citation type="submission" date="2025-08" db="UniProtKB">
        <authorList>
            <consortium name="RefSeq"/>
        </authorList>
    </citation>
    <scope>IDENTIFICATION</scope>
</reference>
<evidence type="ECO:0000256" key="1">
    <source>
        <dbReference type="ARBA" id="ARBA00004370"/>
    </source>
</evidence>
<feature type="domain" description="Receptor ligand binding region" evidence="6">
    <location>
        <begin position="69"/>
        <end position="365"/>
    </location>
</feature>
<comment type="subcellular location">
    <subcellularLocation>
        <location evidence="1">Membrane</location>
    </subcellularLocation>
</comment>
<dbReference type="PANTHER" id="PTHR30483:SF6">
    <property type="entry name" value="PERIPLASMIC BINDING PROTEIN OF ABC TRANSPORTER FOR NATURAL AMINO ACIDS"/>
    <property type="match status" value="1"/>
</dbReference>
<evidence type="ECO:0000313" key="7">
    <source>
        <dbReference type="Proteomes" id="UP000695022"/>
    </source>
</evidence>
<evidence type="ECO:0000256" key="4">
    <source>
        <dbReference type="ARBA" id="ARBA00023136"/>
    </source>
</evidence>
<feature type="domain" description="Hedgehog protein Hint" evidence="5">
    <location>
        <begin position="589"/>
        <end position="746"/>
    </location>
</feature>